<dbReference type="RefSeq" id="WP_089400929.1">
    <property type="nucleotide sequence ID" value="NZ_FZOT01000016.1"/>
</dbReference>
<dbReference type="Proteomes" id="UP000198284">
    <property type="component" value="Unassembled WGS sequence"/>
</dbReference>
<evidence type="ECO:0000256" key="9">
    <source>
        <dbReference type="ARBA" id="ARBA00023136"/>
    </source>
</evidence>
<evidence type="ECO:0000256" key="7">
    <source>
        <dbReference type="ARBA" id="ARBA00023065"/>
    </source>
</evidence>
<keyword evidence="8" id="KW-0626">Porin</keyword>
<evidence type="ECO:0000256" key="2">
    <source>
        <dbReference type="ARBA" id="ARBA00011233"/>
    </source>
</evidence>
<dbReference type="PRINTS" id="PR00182">
    <property type="entry name" value="ECOLNEIPORIN"/>
</dbReference>
<evidence type="ECO:0000313" key="13">
    <source>
        <dbReference type="EMBL" id="SNT18440.1"/>
    </source>
</evidence>
<evidence type="ECO:0000256" key="8">
    <source>
        <dbReference type="ARBA" id="ARBA00023114"/>
    </source>
</evidence>
<keyword evidence="4" id="KW-1134">Transmembrane beta strand</keyword>
<dbReference type="InterPro" id="IPR002299">
    <property type="entry name" value="Porin_Neis"/>
</dbReference>
<dbReference type="InterPro" id="IPR050298">
    <property type="entry name" value="Gram-neg_bact_OMP"/>
</dbReference>
<dbReference type="SUPFAM" id="SSF56935">
    <property type="entry name" value="Porins"/>
    <property type="match status" value="1"/>
</dbReference>
<dbReference type="Gene3D" id="2.40.160.10">
    <property type="entry name" value="Porin"/>
    <property type="match status" value="1"/>
</dbReference>
<keyword evidence="14" id="KW-1185">Reference proteome</keyword>
<organism evidence="13 14">
    <name type="scientific">Noviherbaspirillum humi</name>
    <dbReference type="NCBI Taxonomy" id="1688639"/>
    <lineage>
        <taxon>Bacteria</taxon>
        <taxon>Pseudomonadati</taxon>
        <taxon>Pseudomonadota</taxon>
        <taxon>Betaproteobacteria</taxon>
        <taxon>Burkholderiales</taxon>
        <taxon>Oxalobacteraceae</taxon>
        <taxon>Noviherbaspirillum</taxon>
    </lineage>
</organism>
<dbReference type="GO" id="GO:0009279">
    <property type="term" value="C:cell outer membrane"/>
    <property type="evidence" value="ECO:0007669"/>
    <property type="project" value="UniProtKB-SubCell"/>
</dbReference>
<dbReference type="Pfam" id="PF13609">
    <property type="entry name" value="Porin_4"/>
    <property type="match status" value="1"/>
</dbReference>
<feature type="chain" id="PRO_5012082712" evidence="11">
    <location>
        <begin position="19"/>
        <end position="357"/>
    </location>
</feature>
<keyword evidence="9" id="KW-0472">Membrane</keyword>
<dbReference type="InterPro" id="IPR033900">
    <property type="entry name" value="Gram_neg_porin_domain"/>
</dbReference>
<evidence type="ECO:0000256" key="5">
    <source>
        <dbReference type="ARBA" id="ARBA00022692"/>
    </source>
</evidence>
<dbReference type="EMBL" id="FZOT01000016">
    <property type="protein sequence ID" value="SNT18440.1"/>
    <property type="molecule type" value="Genomic_DNA"/>
</dbReference>
<sequence length="357" mass="37024">MKKQVIALAALAAGAAHAQTSVQFYGLVDAGVEYVNHANAAGDKVLRLTSGGQNTSRFGFRGVEDLGGGLKGVFNLEGGFFVDNGTIDGALFRRQANVGLEGAFGRLIAGRSYTTVYDFILPFDPMGYAPQYSWATTGNGTGASKYGMTTAFDNILKYQGQFGGVKVGASYGFGEVAGSVSDAAKSALGLGYTAGPLSLAATAEQVNGTPATGATTRSKTNVYHLGAGYQVSDVLAVKAGYRNYRQAPATGAGVRADTYWAGVNYQATPVIGLTGAVYYQNVKAGASAADTLADPMMFVLRAKYALSKRTDLYAVTAYAKAKNGQAVGLTRDSTADGGVTGFADRQTGVMVGVQHRF</sequence>
<evidence type="ECO:0000256" key="3">
    <source>
        <dbReference type="ARBA" id="ARBA00022448"/>
    </source>
</evidence>
<reference evidence="13 14" key="1">
    <citation type="submission" date="2017-06" db="EMBL/GenBank/DDBJ databases">
        <authorList>
            <person name="Kim H.J."/>
            <person name="Triplett B.A."/>
        </authorList>
    </citation>
    <scope>NUCLEOTIDE SEQUENCE [LARGE SCALE GENOMIC DNA]</scope>
    <source>
        <strain evidence="13 14">U15</strain>
    </source>
</reference>
<dbReference type="CDD" id="cd00342">
    <property type="entry name" value="gram_neg_porins"/>
    <property type="match status" value="1"/>
</dbReference>
<dbReference type="OrthoDB" id="8952625at2"/>
<proteinExistence type="predicted"/>
<dbReference type="GO" id="GO:0046930">
    <property type="term" value="C:pore complex"/>
    <property type="evidence" value="ECO:0007669"/>
    <property type="project" value="UniProtKB-KW"/>
</dbReference>
<dbReference type="PRINTS" id="PR00184">
    <property type="entry name" value="NEISSPPORIN"/>
</dbReference>
<evidence type="ECO:0000259" key="12">
    <source>
        <dbReference type="Pfam" id="PF13609"/>
    </source>
</evidence>
<keyword evidence="3" id="KW-0813">Transport</keyword>
<keyword evidence="5" id="KW-0812">Transmembrane</keyword>
<evidence type="ECO:0000256" key="1">
    <source>
        <dbReference type="ARBA" id="ARBA00004571"/>
    </source>
</evidence>
<dbReference type="PANTHER" id="PTHR34501:SF9">
    <property type="entry name" value="MAJOR OUTER MEMBRANE PROTEIN P.IA"/>
    <property type="match status" value="1"/>
</dbReference>
<name>A0A239KKB9_9BURK</name>
<gene>
    <name evidence="13" type="ORF">SAMN06265795_11643</name>
</gene>
<dbReference type="InterPro" id="IPR023614">
    <property type="entry name" value="Porin_dom_sf"/>
</dbReference>
<dbReference type="AlphaFoldDB" id="A0A239KKB9"/>
<comment type="subunit">
    <text evidence="2">Homotrimer.</text>
</comment>
<evidence type="ECO:0000256" key="4">
    <source>
        <dbReference type="ARBA" id="ARBA00022452"/>
    </source>
</evidence>
<evidence type="ECO:0000256" key="10">
    <source>
        <dbReference type="ARBA" id="ARBA00023237"/>
    </source>
</evidence>
<keyword evidence="6 11" id="KW-0732">Signal</keyword>
<comment type="subcellular location">
    <subcellularLocation>
        <location evidence="1">Cell outer membrane</location>
        <topology evidence="1">Multi-pass membrane protein</topology>
    </subcellularLocation>
</comment>
<accession>A0A239KKB9</accession>
<dbReference type="GO" id="GO:0034220">
    <property type="term" value="P:monoatomic ion transmembrane transport"/>
    <property type="evidence" value="ECO:0007669"/>
    <property type="project" value="InterPro"/>
</dbReference>
<evidence type="ECO:0000313" key="14">
    <source>
        <dbReference type="Proteomes" id="UP000198284"/>
    </source>
</evidence>
<dbReference type="PANTHER" id="PTHR34501">
    <property type="entry name" value="PROTEIN YDDL-RELATED"/>
    <property type="match status" value="1"/>
</dbReference>
<protein>
    <submittedName>
        <fullName evidence="13">Outer membrane protein (Porin)</fullName>
    </submittedName>
</protein>
<feature type="domain" description="Porin" evidence="12">
    <location>
        <begin position="7"/>
        <end position="323"/>
    </location>
</feature>
<evidence type="ECO:0000256" key="6">
    <source>
        <dbReference type="ARBA" id="ARBA00022729"/>
    </source>
</evidence>
<feature type="signal peptide" evidence="11">
    <location>
        <begin position="1"/>
        <end position="18"/>
    </location>
</feature>
<evidence type="ECO:0000256" key="11">
    <source>
        <dbReference type="SAM" id="SignalP"/>
    </source>
</evidence>
<keyword evidence="10" id="KW-0998">Cell outer membrane</keyword>
<dbReference type="GO" id="GO:0015288">
    <property type="term" value="F:porin activity"/>
    <property type="evidence" value="ECO:0007669"/>
    <property type="project" value="UniProtKB-KW"/>
</dbReference>
<keyword evidence="7" id="KW-0406">Ion transport</keyword>
<dbReference type="InterPro" id="IPR001702">
    <property type="entry name" value="Porin_Gram-ve"/>
</dbReference>